<keyword evidence="1" id="KW-0732">Signal</keyword>
<dbReference type="PROSITE" id="PS00869">
    <property type="entry name" value="RENAL_DIPEPTIDASE_1"/>
    <property type="match status" value="1"/>
</dbReference>
<dbReference type="PANTHER" id="PTHR10443">
    <property type="entry name" value="MICROSOMAL DIPEPTIDASE"/>
    <property type="match status" value="1"/>
</dbReference>
<evidence type="ECO:0000256" key="1">
    <source>
        <dbReference type="SAM" id="SignalP"/>
    </source>
</evidence>
<protein>
    <submittedName>
        <fullName evidence="2">Secreted protein</fullName>
    </submittedName>
</protein>
<dbReference type="PROSITE" id="PS51318">
    <property type="entry name" value="TAT"/>
    <property type="match status" value="1"/>
</dbReference>
<sequence length="375" mass="41511">MGKSHHIWSRRDFITSLALAGAAGALMSNPMIAWAAQEEDPQIASIVSSMIGIDTHNHVDVPFKKEDFTRQKYDLRAEINKSGFAAICMTFCVDRPNLINEGDAYERFLTSLDEMDDILKTNNMSRALNLKDLVNAHKNKQPTVIQSVEGGHFLEGKIERLEIAYKRGLRHLGLLHDNQSAFPLGDIYTDPAKFGGLTPFGIEVVQKSNQLGILVDLAHCNDEAINDAIEVSTKPLLVSHTGLNTQLGSNPEMAKGMMKRLISKEQAKILANAGGLVGVWNHFAETPLDYAKNIRAMVDVIGVEHVCIGTDTVMASGEVNKDRPRRTTNTTWSNSKYGFFYEIVNAMLKTGFTKNEIVKIGGGNYCRIFDKATRI</sequence>
<comment type="caution">
    <text evidence="2">The sequence shown here is derived from an EMBL/GenBank/DDBJ whole genome shotgun (WGS) entry which is preliminary data.</text>
</comment>
<evidence type="ECO:0000313" key="2">
    <source>
        <dbReference type="EMBL" id="TDO21261.1"/>
    </source>
</evidence>
<dbReference type="InterPro" id="IPR019546">
    <property type="entry name" value="TAT_signal_bac_arc"/>
</dbReference>
<dbReference type="NCBIfam" id="TIGR01409">
    <property type="entry name" value="TAT_signal_seq"/>
    <property type="match status" value="1"/>
</dbReference>
<dbReference type="InterPro" id="IPR000180">
    <property type="entry name" value="Dipep_AS"/>
</dbReference>
<dbReference type="PANTHER" id="PTHR10443:SF12">
    <property type="entry name" value="DIPEPTIDASE"/>
    <property type="match status" value="1"/>
</dbReference>
<dbReference type="RefSeq" id="WP_133555622.1">
    <property type="nucleotide sequence ID" value="NZ_SNWM01000003.1"/>
</dbReference>
<dbReference type="GO" id="GO:0070573">
    <property type="term" value="F:metallodipeptidase activity"/>
    <property type="evidence" value="ECO:0007669"/>
    <property type="project" value="InterPro"/>
</dbReference>
<dbReference type="OrthoDB" id="9804920at2"/>
<dbReference type="AlphaFoldDB" id="A0A4R6IHA0"/>
<gene>
    <name evidence="2" type="ORF">CLV32_2365</name>
</gene>
<dbReference type="InterPro" id="IPR006311">
    <property type="entry name" value="TAT_signal"/>
</dbReference>
<organism evidence="2 3">
    <name type="scientific">Pedobacter duraquae</name>
    <dbReference type="NCBI Taxonomy" id="425511"/>
    <lineage>
        <taxon>Bacteria</taxon>
        <taxon>Pseudomonadati</taxon>
        <taxon>Bacteroidota</taxon>
        <taxon>Sphingobacteriia</taxon>
        <taxon>Sphingobacteriales</taxon>
        <taxon>Sphingobacteriaceae</taxon>
        <taxon>Pedobacter</taxon>
    </lineage>
</organism>
<name>A0A4R6IHA0_9SPHI</name>
<feature type="chain" id="PRO_5020614027" evidence="1">
    <location>
        <begin position="36"/>
        <end position="375"/>
    </location>
</feature>
<dbReference type="InterPro" id="IPR008257">
    <property type="entry name" value="Pept_M19"/>
</dbReference>
<proteinExistence type="predicted"/>
<dbReference type="Proteomes" id="UP000295499">
    <property type="component" value="Unassembled WGS sequence"/>
</dbReference>
<dbReference type="GO" id="GO:0006508">
    <property type="term" value="P:proteolysis"/>
    <property type="evidence" value="ECO:0007669"/>
    <property type="project" value="InterPro"/>
</dbReference>
<dbReference type="EMBL" id="SNWM01000003">
    <property type="protein sequence ID" value="TDO21261.1"/>
    <property type="molecule type" value="Genomic_DNA"/>
</dbReference>
<accession>A0A4R6IHA0</accession>
<dbReference type="InterPro" id="IPR032466">
    <property type="entry name" value="Metal_Hydrolase"/>
</dbReference>
<dbReference type="Pfam" id="PF01244">
    <property type="entry name" value="Peptidase_M19"/>
    <property type="match status" value="1"/>
</dbReference>
<keyword evidence="3" id="KW-1185">Reference proteome</keyword>
<dbReference type="Gene3D" id="3.20.20.140">
    <property type="entry name" value="Metal-dependent hydrolases"/>
    <property type="match status" value="1"/>
</dbReference>
<feature type="signal peptide" evidence="1">
    <location>
        <begin position="1"/>
        <end position="35"/>
    </location>
</feature>
<evidence type="ECO:0000313" key="3">
    <source>
        <dbReference type="Proteomes" id="UP000295499"/>
    </source>
</evidence>
<dbReference type="SUPFAM" id="SSF51556">
    <property type="entry name" value="Metallo-dependent hydrolases"/>
    <property type="match status" value="1"/>
</dbReference>
<dbReference type="PROSITE" id="PS51365">
    <property type="entry name" value="RENAL_DIPEPTIDASE_2"/>
    <property type="match status" value="1"/>
</dbReference>
<reference evidence="2 3" key="1">
    <citation type="submission" date="2019-03" db="EMBL/GenBank/DDBJ databases">
        <title>Genomic Encyclopedia of Archaeal and Bacterial Type Strains, Phase II (KMG-II): from individual species to whole genera.</title>
        <authorList>
            <person name="Goeker M."/>
        </authorList>
    </citation>
    <scope>NUCLEOTIDE SEQUENCE [LARGE SCALE GENOMIC DNA]</scope>
    <source>
        <strain evidence="2 3">DSM 19034</strain>
    </source>
</reference>